<proteinExistence type="predicted"/>
<keyword evidence="2" id="KW-1185">Reference proteome</keyword>
<dbReference type="OrthoDB" id="4828421at2"/>
<evidence type="ECO:0000313" key="2">
    <source>
        <dbReference type="Proteomes" id="UP000198649"/>
    </source>
</evidence>
<evidence type="ECO:0000313" key="1">
    <source>
        <dbReference type="EMBL" id="SFI01586.1"/>
    </source>
</evidence>
<name>A0A1I3ERI4_9ACTN</name>
<accession>A0A1I3ERI4</accession>
<gene>
    <name evidence="1" type="ORF">SAMN05216561_10427</name>
</gene>
<reference evidence="1 2" key="1">
    <citation type="submission" date="2016-10" db="EMBL/GenBank/DDBJ databases">
        <authorList>
            <person name="de Groot N.N."/>
        </authorList>
    </citation>
    <scope>NUCLEOTIDE SEQUENCE [LARGE SCALE GENOMIC DNA]</scope>
    <source>
        <strain evidence="1 2">CGMCC 1.11156</strain>
    </source>
</reference>
<protein>
    <submittedName>
        <fullName evidence="1">Uncharacterized protein</fullName>
    </submittedName>
</protein>
<dbReference type="EMBL" id="FOQG01000004">
    <property type="protein sequence ID" value="SFI01586.1"/>
    <property type="molecule type" value="Genomic_DNA"/>
</dbReference>
<dbReference type="RefSeq" id="WP_091111306.1">
    <property type="nucleotide sequence ID" value="NZ_BKAF01000019.1"/>
</dbReference>
<dbReference type="Proteomes" id="UP000198649">
    <property type="component" value="Unassembled WGS sequence"/>
</dbReference>
<organism evidence="1 2">
    <name type="scientific">Nocardioides psychrotolerans</name>
    <dbReference type="NCBI Taxonomy" id="1005945"/>
    <lineage>
        <taxon>Bacteria</taxon>
        <taxon>Bacillati</taxon>
        <taxon>Actinomycetota</taxon>
        <taxon>Actinomycetes</taxon>
        <taxon>Propionibacteriales</taxon>
        <taxon>Nocardioidaceae</taxon>
        <taxon>Nocardioides</taxon>
    </lineage>
</organism>
<dbReference type="STRING" id="1005945.SAMN05216561_10427"/>
<sequence length="81" mass="8781">MNARPAPQPTGHYELRIDGHLDEHWSTWFGGLSLTHADDGTTILRGPVTDQAELHGLLAKVRDLGATLLSVNAIDADPPRC</sequence>
<dbReference type="AlphaFoldDB" id="A0A1I3ERI4"/>